<protein>
    <submittedName>
        <fullName evidence="1">Uncharacterized protein</fullName>
    </submittedName>
</protein>
<sequence length="199" mass="22431">MGTPMEDASKVEKWLLHVDGPSTTQGSSAGIVITSPYGEDLEFAVKFGFKASNNEAKYELIQIPMEEIVKADCLSKLVSALEDCRTRHITIQHLPKPRAPLNVQEISSIEDWRTPMSRWLEEGHLPPNSRCYGAYAGTWDTVQLSLASRLLLAHHEARRDNWWTNARNVKSIPPSYTSLLNLSILCYRLAHSRNGAWTL</sequence>
<evidence type="ECO:0000313" key="1">
    <source>
        <dbReference type="EMBL" id="KAL0288381.1"/>
    </source>
</evidence>
<reference evidence="1" key="1">
    <citation type="submission" date="2020-06" db="EMBL/GenBank/DDBJ databases">
        <authorList>
            <person name="Li T."/>
            <person name="Hu X."/>
            <person name="Zhang T."/>
            <person name="Song X."/>
            <person name="Zhang H."/>
            <person name="Dai N."/>
            <person name="Sheng W."/>
            <person name="Hou X."/>
            <person name="Wei L."/>
        </authorList>
    </citation>
    <scope>NUCLEOTIDE SEQUENCE</scope>
    <source>
        <strain evidence="1">KEN8</strain>
        <tissue evidence="1">Leaf</tissue>
    </source>
</reference>
<accession>A0AAW2J1P7</accession>
<dbReference type="EMBL" id="JACGWM010001748">
    <property type="protein sequence ID" value="KAL0288381.1"/>
    <property type="molecule type" value="Genomic_DNA"/>
</dbReference>
<gene>
    <name evidence="1" type="ORF">Scaly_2731900</name>
</gene>
<reference evidence="1" key="2">
    <citation type="journal article" date="2024" name="Plant">
        <title>Genomic evolution and insights into agronomic trait innovations of Sesamum species.</title>
        <authorList>
            <person name="Miao H."/>
            <person name="Wang L."/>
            <person name="Qu L."/>
            <person name="Liu H."/>
            <person name="Sun Y."/>
            <person name="Le M."/>
            <person name="Wang Q."/>
            <person name="Wei S."/>
            <person name="Zheng Y."/>
            <person name="Lin W."/>
            <person name="Duan Y."/>
            <person name="Cao H."/>
            <person name="Xiong S."/>
            <person name="Wang X."/>
            <person name="Wei L."/>
            <person name="Li C."/>
            <person name="Ma Q."/>
            <person name="Ju M."/>
            <person name="Zhao R."/>
            <person name="Li G."/>
            <person name="Mu C."/>
            <person name="Tian Q."/>
            <person name="Mei H."/>
            <person name="Zhang T."/>
            <person name="Gao T."/>
            <person name="Zhang H."/>
        </authorList>
    </citation>
    <scope>NUCLEOTIDE SEQUENCE</scope>
    <source>
        <strain evidence="1">KEN8</strain>
    </source>
</reference>
<name>A0AAW2J1P7_9LAMI</name>
<proteinExistence type="predicted"/>
<dbReference type="AlphaFoldDB" id="A0AAW2J1P7"/>
<dbReference type="PANTHER" id="PTHR48475:SF2">
    <property type="entry name" value="RIBONUCLEASE H"/>
    <property type="match status" value="1"/>
</dbReference>
<dbReference type="PANTHER" id="PTHR48475">
    <property type="entry name" value="RIBONUCLEASE H"/>
    <property type="match status" value="1"/>
</dbReference>
<organism evidence="1">
    <name type="scientific">Sesamum calycinum</name>
    <dbReference type="NCBI Taxonomy" id="2727403"/>
    <lineage>
        <taxon>Eukaryota</taxon>
        <taxon>Viridiplantae</taxon>
        <taxon>Streptophyta</taxon>
        <taxon>Embryophyta</taxon>
        <taxon>Tracheophyta</taxon>
        <taxon>Spermatophyta</taxon>
        <taxon>Magnoliopsida</taxon>
        <taxon>eudicotyledons</taxon>
        <taxon>Gunneridae</taxon>
        <taxon>Pentapetalae</taxon>
        <taxon>asterids</taxon>
        <taxon>lamiids</taxon>
        <taxon>Lamiales</taxon>
        <taxon>Pedaliaceae</taxon>
        <taxon>Sesamum</taxon>
    </lineage>
</organism>
<comment type="caution">
    <text evidence="1">The sequence shown here is derived from an EMBL/GenBank/DDBJ whole genome shotgun (WGS) entry which is preliminary data.</text>
</comment>